<dbReference type="GO" id="GO:0016616">
    <property type="term" value="F:oxidoreductase activity, acting on the CH-OH group of donors, NAD or NADP as acceptor"/>
    <property type="evidence" value="ECO:0007669"/>
    <property type="project" value="TreeGrafter"/>
</dbReference>
<dbReference type="InterPro" id="IPR050425">
    <property type="entry name" value="NAD(P)_dehydrat-like"/>
</dbReference>
<evidence type="ECO:0000256" key="1">
    <source>
        <dbReference type="ARBA" id="ARBA00023002"/>
    </source>
</evidence>
<proteinExistence type="inferred from homology"/>
<dbReference type="STRING" id="215250.A0A316YVH3"/>
<feature type="domain" description="NAD-dependent epimerase/dehydratase" evidence="3">
    <location>
        <begin position="10"/>
        <end position="266"/>
    </location>
</feature>
<dbReference type="Gene3D" id="3.40.50.720">
    <property type="entry name" value="NAD(P)-binding Rossmann-like Domain"/>
    <property type="match status" value="1"/>
</dbReference>
<reference evidence="4 5" key="1">
    <citation type="journal article" date="2018" name="Mol. Biol. Evol.">
        <title>Broad Genomic Sampling Reveals a Smut Pathogenic Ancestry of the Fungal Clade Ustilaginomycotina.</title>
        <authorList>
            <person name="Kijpornyongpan T."/>
            <person name="Mondo S.J."/>
            <person name="Barry K."/>
            <person name="Sandor L."/>
            <person name="Lee J."/>
            <person name="Lipzen A."/>
            <person name="Pangilinan J."/>
            <person name="LaButti K."/>
            <person name="Hainaut M."/>
            <person name="Henrissat B."/>
            <person name="Grigoriev I.V."/>
            <person name="Spatafora J.W."/>
            <person name="Aime M.C."/>
        </authorList>
    </citation>
    <scope>NUCLEOTIDE SEQUENCE [LARGE SCALE GENOMIC DNA]</scope>
    <source>
        <strain evidence="4 5">MCA 4198</strain>
    </source>
</reference>
<name>A0A316YVH3_9BASI</name>
<dbReference type="Pfam" id="PF01370">
    <property type="entry name" value="Epimerase"/>
    <property type="match status" value="1"/>
</dbReference>
<dbReference type="InParanoid" id="A0A316YVH3"/>
<dbReference type="PANTHER" id="PTHR10366">
    <property type="entry name" value="NAD DEPENDENT EPIMERASE/DEHYDRATASE"/>
    <property type="match status" value="1"/>
</dbReference>
<dbReference type="RefSeq" id="XP_025379836.1">
    <property type="nucleotide sequence ID" value="XM_025523171.1"/>
</dbReference>
<dbReference type="SUPFAM" id="SSF51735">
    <property type="entry name" value="NAD(P)-binding Rossmann-fold domains"/>
    <property type="match status" value="1"/>
</dbReference>
<protein>
    <submittedName>
        <fullName evidence="4">NAD(P)-binding protein</fullName>
    </submittedName>
</protein>
<dbReference type="EMBL" id="KZ819634">
    <property type="protein sequence ID" value="PWN92638.1"/>
    <property type="molecule type" value="Genomic_DNA"/>
</dbReference>
<gene>
    <name evidence="4" type="ORF">FA10DRAFT_273560</name>
</gene>
<evidence type="ECO:0000256" key="2">
    <source>
        <dbReference type="ARBA" id="ARBA00023445"/>
    </source>
</evidence>
<keyword evidence="1" id="KW-0560">Oxidoreductase</keyword>
<dbReference type="InterPro" id="IPR036291">
    <property type="entry name" value="NAD(P)-bd_dom_sf"/>
</dbReference>
<comment type="similarity">
    <text evidence="2">Belongs to the NAD(P)-dependent epimerase/dehydratase family. Dihydroflavonol-4-reductase subfamily.</text>
</comment>
<dbReference type="InterPro" id="IPR001509">
    <property type="entry name" value="Epimerase_deHydtase"/>
</dbReference>
<dbReference type="Proteomes" id="UP000245768">
    <property type="component" value="Unassembled WGS sequence"/>
</dbReference>
<dbReference type="OrthoDB" id="2735536at2759"/>
<accession>A0A316YVH3</accession>
<evidence type="ECO:0000259" key="3">
    <source>
        <dbReference type="Pfam" id="PF01370"/>
    </source>
</evidence>
<evidence type="ECO:0000313" key="5">
    <source>
        <dbReference type="Proteomes" id="UP000245768"/>
    </source>
</evidence>
<keyword evidence="5" id="KW-1185">Reference proteome</keyword>
<organism evidence="4 5">
    <name type="scientific">Acaromyces ingoldii</name>
    <dbReference type="NCBI Taxonomy" id="215250"/>
    <lineage>
        <taxon>Eukaryota</taxon>
        <taxon>Fungi</taxon>
        <taxon>Dikarya</taxon>
        <taxon>Basidiomycota</taxon>
        <taxon>Ustilaginomycotina</taxon>
        <taxon>Exobasidiomycetes</taxon>
        <taxon>Exobasidiales</taxon>
        <taxon>Cryptobasidiaceae</taxon>
        <taxon>Acaromyces</taxon>
    </lineage>
</organism>
<dbReference type="AlphaFoldDB" id="A0A316YVH3"/>
<sequence length="361" mass="39152">MPAIGPDSLVVVTGASGFLAVHCVHQLLERGHRVRATVRSTDKGDYLRQLFDKRHPGKFEYVVAEDLETPGVFDDAVRDADGVLHTASPFHMNTEGRATETLIKPALRGTTNVLESILKSKTVKRVVVTSSFAAILTSTKPPPQRYTEADWNSTSVEGHERDGDNQVPVEAYRASKTLAERAAWDFVATHQPSWDLATINPPFVLGPVLQQVASAERLNTSMALIWAFTHGQKTDADLPAPSGSVVDVRDAAQAHVEALLRPQAGGERVGPAAQTWTHQDLVDALHASAVVPEAWKKQTPVGKPGSGRGLPVHELVGTKAEELLGIQYHAFAKTVDDGVRSLLDLEQRGWKGVPDEAIVYL</sequence>
<evidence type="ECO:0000313" key="4">
    <source>
        <dbReference type="EMBL" id="PWN92638.1"/>
    </source>
</evidence>
<dbReference type="PANTHER" id="PTHR10366:SF564">
    <property type="entry name" value="STEROL-4-ALPHA-CARBOXYLATE 3-DEHYDROGENASE, DECARBOXYLATING"/>
    <property type="match status" value="1"/>
</dbReference>
<dbReference type="GeneID" id="37045087"/>
<dbReference type="CDD" id="cd05227">
    <property type="entry name" value="AR_SDR_e"/>
    <property type="match status" value="1"/>
</dbReference>